<name>A0ABN1CXC0_SACER</name>
<evidence type="ECO:0008006" key="7">
    <source>
        <dbReference type="Google" id="ProtNLM"/>
    </source>
</evidence>
<reference evidence="5 6" key="1">
    <citation type="journal article" date="2019" name="Int. J. Syst. Evol. Microbiol.">
        <title>The Global Catalogue of Microorganisms (GCM) 10K type strain sequencing project: providing services to taxonomists for standard genome sequencing and annotation.</title>
        <authorList>
            <consortium name="The Broad Institute Genomics Platform"/>
            <consortium name="The Broad Institute Genome Sequencing Center for Infectious Disease"/>
            <person name="Wu L."/>
            <person name="Ma J."/>
        </authorList>
    </citation>
    <scope>NUCLEOTIDE SEQUENCE [LARGE SCALE GENOMIC DNA]</scope>
    <source>
        <strain evidence="5 6">JCM 10303</strain>
    </source>
</reference>
<dbReference type="InterPro" id="IPR025734">
    <property type="entry name" value="EspG"/>
</dbReference>
<keyword evidence="4" id="KW-0143">Chaperone</keyword>
<dbReference type="Proteomes" id="UP001500729">
    <property type="component" value="Unassembled WGS sequence"/>
</dbReference>
<comment type="caution">
    <text evidence="5">The sequence shown here is derived from an EMBL/GenBank/DDBJ whole genome shotgun (WGS) entry which is preliminary data.</text>
</comment>
<evidence type="ECO:0000313" key="6">
    <source>
        <dbReference type="Proteomes" id="UP001500729"/>
    </source>
</evidence>
<evidence type="ECO:0000256" key="1">
    <source>
        <dbReference type="ARBA" id="ARBA00004496"/>
    </source>
</evidence>
<organism evidence="5 6">
    <name type="scientific">Saccharopolyspora erythraea</name>
    <name type="common">Streptomyces erythraeus</name>
    <dbReference type="NCBI Taxonomy" id="1836"/>
    <lineage>
        <taxon>Bacteria</taxon>
        <taxon>Bacillati</taxon>
        <taxon>Actinomycetota</taxon>
        <taxon>Actinomycetes</taxon>
        <taxon>Pseudonocardiales</taxon>
        <taxon>Pseudonocardiaceae</taxon>
        <taxon>Saccharopolyspora</taxon>
    </lineage>
</organism>
<sequence>MVTRIDSIIDRTVTLDYPAFDVLYAGECGEDAPKPAGLEGTSPGATYRERVRLVGRVLAGLRERGLAVVDNPVRPLLTTMRLLCDPQRRIYGWYVARDGHGQVPGSFHIAGSDEYVVFARLQGGVVTIEPIGWSSLYTRAFELLPDVGPVSGGAAVVPLSRGAAREEQGGDWLEPVYEEDDDDPVDREHARVQALTYGAKLLFAMQVFTSRKNSRGREEVADFPLHYYASAHGAVLTVHKRSGPEAEPRLHLIPATRSAFRRELRTL</sequence>
<evidence type="ECO:0000256" key="2">
    <source>
        <dbReference type="ARBA" id="ARBA00006411"/>
    </source>
</evidence>
<evidence type="ECO:0000313" key="5">
    <source>
        <dbReference type="EMBL" id="GAA0528612.1"/>
    </source>
</evidence>
<comment type="similarity">
    <text evidence="2">Belongs to the EspG family.</text>
</comment>
<dbReference type="Pfam" id="PF14011">
    <property type="entry name" value="ESX-1_EspG"/>
    <property type="match status" value="1"/>
</dbReference>
<keyword evidence="6" id="KW-1185">Reference proteome</keyword>
<accession>A0ABN1CXC0</accession>
<dbReference type="EMBL" id="BAAAGS010000017">
    <property type="protein sequence ID" value="GAA0528612.1"/>
    <property type="molecule type" value="Genomic_DNA"/>
</dbReference>
<gene>
    <name evidence="5" type="ORF">GCM10009533_29850</name>
</gene>
<dbReference type="RefSeq" id="WP_009944234.1">
    <property type="nucleotide sequence ID" value="NZ_BAAAGS010000017.1"/>
</dbReference>
<comment type="subcellular location">
    <subcellularLocation>
        <location evidence="1">Cytoplasm</location>
    </subcellularLocation>
</comment>
<keyword evidence="3" id="KW-0963">Cytoplasm</keyword>
<proteinExistence type="inferred from homology"/>
<evidence type="ECO:0000256" key="3">
    <source>
        <dbReference type="ARBA" id="ARBA00022490"/>
    </source>
</evidence>
<protein>
    <recommendedName>
        <fullName evidence="7">ESAT-6 protein secretion system EspG family protein</fullName>
    </recommendedName>
</protein>
<evidence type="ECO:0000256" key="4">
    <source>
        <dbReference type="ARBA" id="ARBA00023186"/>
    </source>
</evidence>